<proteinExistence type="predicted"/>
<feature type="compositionally biased region" description="Basic residues" evidence="1">
    <location>
        <begin position="1"/>
        <end position="14"/>
    </location>
</feature>
<evidence type="ECO:0000313" key="3">
    <source>
        <dbReference type="Proteomes" id="UP001458880"/>
    </source>
</evidence>
<keyword evidence="3" id="KW-1185">Reference proteome</keyword>
<comment type="caution">
    <text evidence="2">The sequence shown here is derived from an EMBL/GenBank/DDBJ whole genome shotgun (WGS) entry which is preliminary data.</text>
</comment>
<protein>
    <submittedName>
        <fullName evidence="2">Uncharacterized protein</fullName>
    </submittedName>
</protein>
<dbReference type="EMBL" id="JASPKY010000065">
    <property type="protein sequence ID" value="KAK9743848.1"/>
    <property type="molecule type" value="Genomic_DNA"/>
</dbReference>
<evidence type="ECO:0000313" key="2">
    <source>
        <dbReference type="EMBL" id="KAK9743848.1"/>
    </source>
</evidence>
<evidence type="ECO:0000256" key="1">
    <source>
        <dbReference type="SAM" id="MobiDB-lite"/>
    </source>
</evidence>
<dbReference type="AlphaFoldDB" id="A0AAW1MC55"/>
<accession>A0AAW1MC55</accession>
<reference evidence="2 3" key="1">
    <citation type="journal article" date="2024" name="BMC Genomics">
        <title>De novo assembly and annotation of Popillia japonica's genome with initial clues to its potential as an invasive pest.</title>
        <authorList>
            <person name="Cucini C."/>
            <person name="Boschi S."/>
            <person name="Funari R."/>
            <person name="Cardaioli E."/>
            <person name="Iannotti N."/>
            <person name="Marturano G."/>
            <person name="Paoli F."/>
            <person name="Bruttini M."/>
            <person name="Carapelli A."/>
            <person name="Frati F."/>
            <person name="Nardi F."/>
        </authorList>
    </citation>
    <scope>NUCLEOTIDE SEQUENCE [LARGE SCALE GENOMIC DNA]</scope>
    <source>
        <strain evidence="2">DMR45628</strain>
    </source>
</reference>
<sequence length="218" mass="24159">MPRKPRFSRKKGKKQGTTPCSIQTNCSDISARTTQLTQASDRTTQITDIVPDSWVATPSKRSRYTCTCNQPCSSVNRCPIHSINADDRIENDFVENNYSIMTTTANVTQVSQMSIRTMQVPNTIPDSLIAMSPQRYCTCNQPGTSVTRCLLHDMEKGATETPKCICDQQAGSSTARCPLHDSIRGDRNGINEHNIPEGCICYEPGPANQRCPTEHRST</sequence>
<gene>
    <name evidence="2" type="ORF">QE152_g8238</name>
</gene>
<feature type="region of interest" description="Disordered" evidence="1">
    <location>
        <begin position="1"/>
        <end position="20"/>
    </location>
</feature>
<organism evidence="2 3">
    <name type="scientific">Popillia japonica</name>
    <name type="common">Japanese beetle</name>
    <dbReference type="NCBI Taxonomy" id="7064"/>
    <lineage>
        <taxon>Eukaryota</taxon>
        <taxon>Metazoa</taxon>
        <taxon>Ecdysozoa</taxon>
        <taxon>Arthropoda</taxon>
        <taxon>Hexapoda</taxon>
        <taxon>Insecta</taxon>
        <taxon>Pterygota</taxon>
        <taxon>Neoptera</taxon>
        <taxon>Endopterygota</taxon>
        <taxon>Coleoptera</taxon>
        <taxon>Polyphaga</taxon>
        <taxon>Scarabaeiformia</taxon>
        <taxon>Scarabaeidae</taxon>
        <taxon>Rutelinae</taxon>
        <taxon>Popillia</taxon>
    </lineage>
</organism>
<dbReference type="Proteomes" id="UP001458880">
    <property type="component" value="Unassembled WGS sequence"/>
</dbReference>
<name>A0AAW1MC55_POPJA</name>